<comment type="caution">
    <text evidence="1">The sequence shown here is derived from an EMBL/GenBank/DDBJ whole genome shotgun (WGS) entry which is preliminary data.</text>
</comment>
<proteinExistence type="predicted"/>
<sequence>MGLQPEDYYYDQVRLMVAAGVVKQK</sequence>
<reference evidence="1" key="1">
    <citation type="submission" date="2020-09" db="EMBL/GenBank/DDBJ databases">
        <title>Genome-Enabled Discovery of Anthraquinone Biosynthesis in Senna tora.</title>
        <authorList>
            <person name="Kang S.-H."/>
            <person name="Pandey R.P."/>
            <person name="Lee C.-M."/>
            <person name="Sim J.-S."/>
            <person name="Jeong J.-T."/>
            <person name="Choi B.-S."/>
            <person name="Jung M."/>
            <person name="Ginzburg D."/>
            <person name="Zhao K."/>
            <person name="Won S.Y."/>
            <person name="Oh T.-J."/>
            <person name="Yu Y."/>
            <person name="Kim N.-H."/>
            <person name="Lee O.R."/>
            <person name="Lee T.-H."/>
            <person name="Bashyal P."/>
            <person name="Kim T.-S."/>
            <person name="Lee W.-H."/>
            <person name="Kawkins C."/>
            <person name="Kim C.-K."/>
            <person name="Kim J.S."/>
            <person name="Ahn B.O."/>
            <person name="Rhee S.Y."/>
            <person name="Sohng J.K."/>
        </authorList>
    </citation>
    <scope>NUCLEOTIDE SEQUENCE</scope>
    <source>
        <tissue evidence="1">Leaf</tissue>
    </source>
</reference>
<keyword evidence="2" id="KW-1185">Reference proteome</keyword>
<accession>A0A834XEL4</accession>
<gene>
    <name evidence="1" type="ORF">G2W53_005348</name>
</gene>
<protein>
    <submittedName>
        <fullName evidence="1">Uncharacterized protein</fullName>
    </submittedName>
</protein>
<name>A0A834XEL4_9FABA</name>
<organism evidence="1 2">
    <name type="scientific">Senna tora</name>
    <dbReference type="NCBI Taxonomy" id="362788"/>
    <lineage>
        <taxon>Eukaryota</taxon>
        <taxon>Viridiplantae</taxon>
        <taxon>Streptophyta</taxon>
        <taxon>Embryophyta</taxon>
        <taxon>Tracheophyta</taxon>
        <taxon>Spermatophyta</taxon>
        <taxon>Magnoliopsida</taxon>
        <taxon>eudicotyledons</taxon>
        <taxon>Gunneridae</taxon>
        <taxon>Pentapetalae</taxon>
        <taxon>rosids</taxon>
        <taxon>fabids</taxon>
        <taxon>Fabales</taxon>
        <taxon>Fabaceae</taxon>
        <taxon>Caesalpinioideae</taxon>
        <taxon>Cassia clade</taxon>
        <taxon>Senna</taxon>
    </lineage>
</organism>
<evidence type="ECO:0000313" key="2">
    <source>
        <dbReference type="Proteomes" id="UP000634136"/>
    </source>
</evidence>
<dbReference type="EMBL" id="JAAIUW010000002">
    <property type="protein sequence ID" value="KAF7843050.1"/>
    <property type="molecule type" value="Genomic_DNA"/>
</dbReference>
<dbReference type="AlphaFoldDB" id="A0A834XEL4"/>
<dbReference type="Proteomes" id="UP000634136">
    <property type="component" value="Unassembled WGS sequence"/>
</dbReference>
<evidence type="ECO:0000313" key="1">
    <source>
        <dbReference type="EMBL" id="KAF7843050.1"/>
    </source>
</evidence>